<dbReference type="GO" id="GO:0005524">
    <property type="term" value="F:ATP binding"/>
    <property type="evidence" value="ECO:0007669"/>
    <property type="project" value="InterPro"/>
</dbReference>
<dbReference type="InterPro" id="IPR014001">
    <property type="entry name" value="Helicase_ATP-bd"/>
</dbReference>
<keyword evidence="3" id="KW-0347">Helicase</keyword>
<proteinExistence type="predicted"/>
<dbReference type="InterPro" id="IPR006935">
    <property type="entry name" value="Helicase/UvrB_N"/>
</dbReference>
<evidence type="ECO:0000259" key="1">
    <source>
        <dbReference type="PROSITE" id="PS51192"/>
    </source>
</evidence>
<keyword evidence="3" id="KW-0547">Nucleotide-binding</keyword>
<dbReference type="GO" id="GO:0036121">
    <property type="term" value="F:double-stranded DNA helicase activity"/>
    <property type="evidence" value="ECO:0007669"/>
    <property type="project" value="TreeGrafter"/>
</dbReference>
<dbReference type="GO" id="GO:0000403">
    <property type="term" value="F:Y-form DNA binding"/>
    <property type="evidence" value="ECO:0007669"/>
    <property type="project" value="TreeGrafter"/>
</dbReference>
<dbReference type="InterPro" id="IPR050742">
    <property type="entry name" value="Helicase_Restrict-Modif_Enz"/>
</dbReference>
<dbReference type="AlphaFoldDB" id="A0A2W7NKH9"/>
<name>A0A2W7NKH9_9RHOB</name>
<feature type="domain" description="Helicase ATP-binding" evidence="1">
    <location>
        <begin position="169"/>
        <end position="305"/>
    </location>
</feature>
<organism evidence="3 4">
    <name type="scientific">Palleronia aestuarii</name>
    <dbReference type="NCBI Taxonomy" id="568105"/>
    <lineage>
        <taxon>Bacteria</taxon>
        <taxon>Pseudomonadati</taxon>
        <taxon>Pseudomonadota</taxon>
        <taxon>Alphaproteobacteria</taxon>
        <taxon>Rhodobacterales</taxon>
        <taxon>Roseobacteraceae</taxon>
        <taxon>Palleronia</taxon>
    </lineage>
</organism>
<accession>A0A2W7NKH9</accession>
<protein>
    <submittedName>
        <fullName evidence="3">Superfamily II DNA or RNA helicase</fullName>
    </submittedName>
</protein>
<dbReference type="PROSITE" id="PS51194">
    <property type="entry name" value="HELICASE_CTER"/>
    <property type="match status" value="1"/>
</dbReference>
<dbReference type="PROSITE" id="PS51192">
    <property type="entry name" value="HELICASE_ATP_BIND_1"/>
    <property type="match status" value="1"/>
</dbReference>
<evidence type="ECO:0000313" key="3">
    <source>
        <dbReference type="EMBL" id="PZX19963.1"/>
    </source>
</evidence>
<dbReference type="Pfam" id="PF04851">
    <property type="entry name" value="ResIII"/>
    <property type="match status" value="1"/>
</dbReference>
<evidence type="ECO:0000259" key="2">
    <source>
        <dbReference type="PROSITE" id="PS51194"/>
    </source>
</evidence>
<sequence length="807" mass="88916">MARLSLSTERVRTLVDEKVVPLFLAERSTARVCKVLNDRLSELGADGTIHPNRIHALLSDDVSRGVNEATLALVEQAAADLHKNGADWQERAQKNAVQLSAEAEFLRDNSGLDNKAITKRLSLPPAVARHLLSSAHAALPAATAVPVSKKSAAPDWSFQDVAVAHTLDAFRQRPTSKVGLVLPTGAGKTRTALRIVLELLAKNPMDTAKVYWVTHRTNLRTQAHKELQKLLTTGKGQVPENAASLLAKRIEFVMVSALSEIFDHKAEPPALVVIDEAHHAAAPSYQAIFDAEQPVPALCLTATPNRMDNLPIGIDEIAFTITYRELEDRGVIIMPEFLDFPVENFEWSDEQVRDLADYVVDRCEDEFTKVLVLAPRIDRVEEFYDVLAERLSRAPDHPLSQDDLCYVHGKGNSLHTDNDDFLAVFAEKPRAILVSAQILLEGFDDPAINTVIMTYPSKSVIRLMQAAGRCVRYFPGKGSAYVVQARNDDLAYHFDQRWLYQEISDYLRPELIDIDYGSEADLTDKVAALLGKHSVKDATVTRVLEQLKTIGPGQTCRVLLNGLPYYGALDKFEEQAEWGALLETSENSAAFRGVFNAFSALGAHLSDPTEFLARAGARHGIKKDLSAGSLWRSMMQVLTSCYFAREELFGTLDMARQARPTKTPHGPTTWLRYVAFTFRPQIGPELTAFLADCHNREAVIAAYLDHPGSYAMAIKLPLPLAGYEAWLLTQEEVAAFEGCLETLRGLLSDTPPADQFAALAGYLAGADYRGLPARILMRAEAFLAAEACEARTFTLSPDQTAITEGDG</sequence>
<dbReference type="OrthoDB" id="9803459at2"/>
<dbReference type="RefSeq" id="WP_111535611.1">
    <property type="nucleotide sequence ID" value="NZ_QKZL01000001.1"/>
</dbReference>
<dbReference type="EMBL" id="QKZL01000001">
    <property type="protein sequence ID" value="PZX19963.1"/>
    <property type="molecule type" value="Genomic_DNA"/>
</dbReference>
<dbReference type="GO" id="GO:0061749">
    <property type="term" value="F:forked DNA-dependent helicase activity"/>
    <property type="evidence" value="ECO:0007669"/>
    <property type="project" value="TreeGrafter"/>
</dbReference>
<dbReference type="PANTHER" id="PTHR47396:SF1">
    <property type="entry name" value="ATP-DEPENDENT HELICASE IRC3-RELATED"/>
    <property type="match status" value="1"/>
</dbReference>
<dbReference type="CDD" id="cd18785">
    <property type="entry name" value="SF2_C"/>
    <property type="match status" value="1"/>
</dbReference>
<dbReference type="SUPFAM" id="SSF52540">
    <property type="entry name" value="P-loop containing nucleoside triphosphate hydrolases"/>
    <property type="match status" value="1"/>
</dbReference>
<gene>
    <name evidence="3" type="ORF">LX81_00428</name>
</gene>
<dbReference type="Gene3D" id="3.40.50.300">
    <property type="entry name" value="P-loop containing nucleotide triphosphate hydrolases"/>
    <property type="match status" value="2"/>
</dbReference>
<dbReference type="InterPro" id="IPR001650">
    <property type="entry name" value="Helicase_C-like"/>
</dbReference>
<reference evidence="3 4" key="1">
    <citation type="submission" date="2018-06" db="EMBL/GenBank/DDBJ databases">
        <title>Genomic Encyclopedia of Archaeal and Bacterial Type Strains, Phase II (KMG-II): from individual species to whole genera.</title>
        <authorList>
            <person name="Goeker M."/>
        </authorList>
    </citation>
    <scope>NUCLEOTIDE SEQUENCE [LARGE SCALE GENOMIC DNA]</scope>
    <source>
        <strain evidence="3 4">DSM 22009</strain>
    </source>
</reference>
<dbReference type="InterPro" id="IPR027417">
    <property type="entry name" value="P-loop_NTPase"/>
</dbReference>
<keyword evidence="3" id="KW-0378">Hydrolase</keyword>
<keyword evidence="3" id="KW-0067">ATP-binding</keyword>
<feature type="domain" description="Helicase C-terminal" evidence="2">
    <location>
        <begin position="351"/>
        <end position="523"/>
    </location>
</feature>
<dbReference type="SMART" id="SM00487">
    <property type="entry name" value="DEXDc"/>
    <property type="match status" value="1"/>
</dbReference>
<dbReference type="Proteomes" id="UP000248916">
    <property type="component" value="Unassembled WGS sequence"/>
</dbReference>
<dbReference type="PANTHER" id="PTHR47396">
    <property type="entry name" value="TYPE I RESTRICTION ENZYME ECOKI R PROTEIN"/>
    <property type="match status" value="1"/>
</dbReference>
<keyword evidence="4" id="KW-1185">Reference proteome</keyword>
<dbReference type="Pfam" id="PF00271">
    <property type="entry name" value="Helicase_C"/>
    <property type="match status" value="1"/>
</dbReference>
<evidence type="ECO:0000313" key="4">
    <source>
        <dbReference type="Proteomes" id="UP000248916"/>
    </source>
</evidence>
<dbReference type="GO" id="GO:0016787">
    <property type="term" value="F:hydrolase activity"/>
    <property type="evidence" value="ECO:0007669"/>
    <property type="project" value="InterPro"/>
</dbReference>
<comment type="caution">
    <text evidence="3">The sequence shown here is derived from an EMBL/GenBank/DDBJ whole genome shotgun (WGS) entry which is preliminary data.</text>
</comment>